<dbReference type="PANTHER" id="PTHR13615:SF3">
    <property type="entry name" value="GLYCOSYLTRANSFERASE-LIKE DOMAIN-CONTAINING PROTEIN 1"/>
    <property type="match status" value="1"/>
</dbReference>
<evidence type="ECO:0000256" key="2">
    <source>
        <dbReference type="ARBA" id="ARBA00022676"/>
    </source>
</evidence>
<dbReference type="GO" id="GO:0016438">
    <property type="term" value="F:tRNA-queuosine(34) beta-mannosyltransferase activity"/>
    <property type="evidence" value="ECO:0007669"/>
    <property type="project" value="UniProtKB-EC"/>
</dbReference>
<dbReference type="Gene3D" id="3.40.50.2000">
    <property type="entry name" value="Glycogen Phosphorylase B"/>
    <property type="match status" value="1"/>
</dbReference>
<evidence type="ECO:0000259" key="7">
    <source>
        <dbReference type="Pfam" id="PF00534"/>
    </source>
</evidence>
<evidence type="ECO:0000313" key="10">
    <source>
        <dbReference type="Proteomes" id="UP000007347"/>
    </source>
</evidence>
<dbReference type="InterPro" id="IPR022701">
    <property type="entry name" value="QTMAN_N"/>
</dbReference>
<dbReference type="InterPro" id="IPR001296">
    <property type="entry name" value="Glyco_trans_1"/>
</dbReference>
<dbReference type="Pfam" id="PF00534">
    <property type="entry name" value="Glycos_transf_1"/>
    <property type="match status" value="1"/>
</dbReference>
<sequence>MKILFLEPFFGGSHKDFALGFQAHSCHEVDLVTLPARFWKWRMRGASLYFVDQVKDFSCYDAIITTDMMDLTDFMALAGNNLPPVLMYFHENQLSYPLEPDQKRDFHLGFTNIISAFAADQVLFNSEFHFNEFIGEASRLIKQMPDLRPKWIIEQIRKKNRVVYPGCRFESGAIDLQNRDVKKPLIIWNHRWEYDKNPEYFFDVLSRLKKKNIAFSLALLGEKLDRFPKVFDRALEKFKDELLVYGYVESKQEYLSWLKKGAIVVSCANQENFGIAVVEAVRYGCIPLLPDRLSYPEIMPQDIHSKVLYQTKKDLMVKLEHLLLNYNTYLPLQKRLSGELEQFSWEIIVKQYDRILDNLKYTLD</sequence>
<dbReference type="STRING" id="651182.TOL2_C11560"/>
<dbReference type="EMBL" id="FO203503">
    <property type="protein sequence ID" value="CCK79320.1"/>
    <property type="molecule type" value="Genomic_DNA"/>
</dbReference>
<dbReference type="AlphaFoldDB" id="K0NEI4"/>
<keyword evidence="2" id="KW-0328">Glycosyltransferase</keyword>
<dbReference type="KEGG" id="dto:TOL2_C11560"/>
<dbReference type="EC" id="2.4.1.110" evidence="4"/>
<evidence type="ECO:0000256" key="1">
    <source>
        <dbReference type="ARBA" id="ARBA00009481"/>
    </source>
</evidence>
<proteinExistence type="inferred from homology"/>
<comment type="catalytic activity">
    <reaction evidence="6">
        <text>queuosine(34) in tRNA(Asp) + GDP-alpha-D-mannose = O-4''-alpha-D-mannosylqueuosine(34) in tRNA(Asp) + GDP + H(+)</text>
        <dbReference type="Rhea" id="RHEA:12885"/>
        <dbReference type="Rhea" id="RHEA-COMP:18572"/>
        <dbReference type="Rhea" id="RHEA-COMP:18581"/>
        <dbReference type="ChEBI" id="CHEBI:15378"/>
        <dbReference type="ChEBI" id="CHEBI:57527"/>
        <dbReference type="ChEBI" id="CHEBI:58189"/>
        <dbReference type="ChEBI" id="CHEBI:194431"/>
        <dbReference type="ChEBI" id="CHEBI:194442"/>
        <dbReference type="EC" id="2.4.1.110"/>
    </reaction>
    <physiologicalReaction direction="left-to-right" evidence="6">
        <dbReference type="Rhea" id="RHEA:12886"/>
    </physiologicalReaction>
</comment>
<comment type="similarity">
    <text evidence="1">Belongs to the glycosyltransferase group 1 family. Glycosyltransferase 4 subfamily.</text>
</comment>
<dbReference type="OrthoDB" id="9792163at2"/>
<name>K0NEI4_DESTT</name>
<dbReference type="Proteomes" id="UP000007347">
    <property type="component" value="Chromosome"/>
</dbReference>
<protein>
    <recommendedName>
        <fullName evidence="5">tRNA-queuosine alpha-mannosyltransferase</fullName>
        <ecNumber evidence="4">2.4.1.110</ecNumber>
    </recommendedName>
</protein>
<evidence type="ECO:0000256" key="6">
    <source>
        <dbReference type="ARBA" id="ARBA00048439"/>
    </source>
</evidence>
<accession>K0NEI4</accession>
<feature type="domain" description="tRNA-queuosine alpha-mannosyltransferase N-terminal" evidence="8">
    <location>
        <begin position="2"/>
        <end position="166"/>
    </location>
</feature>
<evidence type="ECO:0000256" key="4">
    <source>
        <dbReference type="ARBA" id="ARBA00044517"/>
    </source>
</evidence>
<dbReference type="PATRIC" id="fig|651182.5.peg.1394"/>
<gene>
    <name evidence="9" type="ordered locus">TOL2_C11560</name>
</gene>
<dbReference type="InterPro" id="IPR051862">
    <property type="entry name" value="GT-like_domain_containing_1"/>
</dbReference>
<feature type="domain" description="Glycosyl transferase family 1" evidence="7">
    <location>
        <begin position="178"/>
        <end position="327"/>
    </location>
</feature>
<dbReference type="HOGENOM" id="CLU_033439_1_0_7"/>
<dbReference type="Pfam" id="PF12038">
    <property type="entry name" value="QTMAN_N"/>
    <property type="match status" value="1"/>
</dbReference>
<dbReference type="SUPFAM" id="SSF53756">
    <property type="entry name" value="UDP-Glycosyltransferase/glycogen phosphorylase"/>
    <property type="match status" value="1"/>
</dbReference>
<evidence type="ECO:0000259" key="8">
    <source>
        <dbReference type="Pfam" id="PF12038"/>
    </source>
</evidence>
<organism evidence="9 10">
    <name type="scientific">Desulfobacula toluolica (strain DSM 7467 / Tol2)</name>
    <dbReference type="NCBI Taxonomy" id="651182"/>
    <lineage>
        <taxon>Bacteria</taxon>
        <taxon>Pseudomonadati</taxon>
        <taxon>Thermodesulfobacteriota</taxon>
        <taxon>Desulfobacteria</taxon>
        <taxon>Desulfobacterales</taxon>
        <taxon>Desulfobacteraceae</taxon>
        <taxon>Desulfobacula</taxon>
    </lineage>
</organism>
<evidence type="ECO:0000256" key="3">
    <source>
        <dbReference type="ARBA" id="ARBA00022679"/>
    </source>
</evidence>
<reference evidence="9 10" key="1">
    <citation type="journal article" date="2013" name="Environ. Microbiol.">
        <title>Complete genome, catabolic sub-proteomes and key-metabolites of Desulfobacula toluolica Tol2, a marine, aromatic compound-degrading, sulfate-reducing bacterium.</title>
        <authorList>
            <person name="Wohlbrand L."/>
            <person name="Jacob J.H."/>
            <person name="Kube M."/>
            <person name="Mussmann M."/>
            <person name="Jarling R."/>
            <person name="Beck A."/>
            <person name="Amann R."/>
            <person name="Wilkes H."/>
            <person name="Reinhardt R."/>
            <person name="Rabus R."/>
        </authorList>
    </citation>
    <scope>NUCLEOTIDE SEQUENCE [LARGE SCALE GENOMIC DNA]</scope>
    <source>
        <strain evidence="10">DSM 7467 / Tol2</strain>
    </source>
</reference>
<evidence type="ECO:0000313" key="9">
    <source>
        <dbReference type="EMBL" id="CCK79320.1"/>
    </source>
</evidence>
<dbReference type="PANTHER" id="PTHR13615">
    <property type="entry name" value="GLYCOSYLTRANSFERASE-LIKE 1"/>
    <property type="match status" value="1"/>
</dbReference>
<keyword evidence="3 9" id="KW-0808">Transferase</keyword>
<evidence type="ECO:0000256" key="5">
    <source>
        <dbReference type="ARBA" id="ARBA00044539"/>
    </source>
</evidence>
<dbReference type="RefSeq" id="WP_014956667.1">
    <property type="nucleotide sequence ID" value="NC_018645.1"/>
</dbReference>
<keyword evidence="10" id="KW-1185">Reference proteome</keyword>